<proteinExistence type="predicted"/>
<dbReference type="SUPFAM" id="SSF56300">
    <property type="entry name" value="Metallo-dependent phosphatases"/>
    <property type="match status" value="1"/>
</dbReference>
<evidence type="ECO:0000313" key="2">
    <source>
        <dbReference type="EMBL" id="CAB4164494.1"/>
    </source>
</evidence>
<dbReference type="EMBL" id="LR796765">
    <property type="protein sequence ID" value="CAB4164494.1"/>
    <property type="molecule type" value="Genomic_DNA"/>
</dbReference>
<feature type="domain" description="DNA binding HTH" evidence="1">
    <location>
        <begin position="19"/>
        <end position="43"/>
    </location>
</feature>
<protein>
    <submittedName>
        <fullName evidence="2">DNA binding HTH domain, Fis-type</fullName>
    </submittedName>
</protein>
<dbReference type="GO" id="GO:0043565">
    <property type="term" value="F:sequence-specific DNA binding"/>
    <property type="evidence" value="ECO:0007669"/>
    <property type="project" value="InterPro"/>
</dbReference>
<name>A0A6J5PAD2_9CAUD</name>
<accession>A0A6J5PAD2</accession>
<gene>
    <name evidence="2" type="ORF">UFOVP826_43</name>
</gene>
<dbReference type="Pfam" id="PF02954">
    <property type="entry name" value="HTH_8"/>
    <property type="match status" value="1"/>
</dbReference>
<reference evidence="2" key="1">
    <citation type="submission" date="2020-04" db="EMBL/GenBank/DDBJ databases">
        <authorList>
            <person name="Chiriac C."/>
            <person name="Salcher M."/>
            <person name="Ghai R."/>
            <person name="Kavagutti S V."/>
        </authorList>
    </citation>
    <scope>NUCLEOTIDE SEQUENCE</scope>
</reference>
<organism evidence="2">
    <name type="scientific">uncultured Caudovirales phage</name>
    <dbReference type="NCBI Taxonomy" id="2100421"/>
    <lineage>
        <taxon>Viruses</taxon>
        <taxon>Duplodnaviria</taxon>
        <taxon>Heunggongvirae</taxon>
        <taxon>Uroviricota</taxon>
        <taxon>Caudoviricetes</taxon>
        <taxon>Peduoviridae</taxon>
        <taxon>Maltschvirus</taxon>
        <taxon>Maltschvirus maltsch</taxon>
    </lineage>
</organism>
<dbReference type="Gene3D" id="1.10.10.60">
    <property type="entry name" value="Homeodomain-like"/>
    <property type="match status" value="1"/>
</dbReference>
<dbReference type="InterPro" id="IPR029052">
    <property type="entry name" value="Metallo-depent_PP-like"/>
</dbReference>
<sequence>MAGPKGYTAADYEAAVRIHGNKEKAAKALGINPRTLKRYLNRYLAQNPPVENITELPPDDISADEIWERAKRDSAVKVKYLEAEAGWRKQKLKVKGPFGILFFGDPHLDDAHANFAKAEEHIAIANSSEAILSCNLGDTLNNWVGNLQRLYANQNMGATRALKIYEKFLNSVPWWLWIFGNHCLWPTANSGLMRKLATEGASIAADWCVKVDLELPNGKHLKINAAHNFKGSSRFNQNHALFVENLETGGEADIIVAGDHHVWQTDQVEHPKTGRYTTIIRARGYKLGGEYERMLGFKNQKEGHAVFVIVNPDAEGPAFVTAFADASYGARMLKLLRDDWARGQAKTSPRAKNRGF</sequence>
<evidence type="ECO:0000259" key="1">
    <source>
        <dbReference type="Pfam" id="PF02954"/>
    </source>
</evidence>
<dbReference type="InterPro" id="IPR002197">
    <property type="entry name" value="HTH_Fis"/>
</dbReference>